<comment type="caution">
    <text evidence="1">The sequence shown here is derived from an EMBL/GenBank/DDBJ whole genome shotgun (WGS) entry which is preliminary data.</text>
</comment>
<reference evidence="1 2" key="1">
    <citation type="submission" date="2019-03" db="EMBL/GenBank/DDBJ databases">
        <title>Draft genome sequences of novel Actinobacteria.</title>
        <authorList>
            <person name="Sahin N."/>
            <person name="Ay H."/>
            <person name="Saygin H."/>
        </authorList>
    </citation>
    <scope>NUCLEOTIDE SEQUENCE [LARGE SCALE GENOMIC DNA]</scope>
    <source>
        <strain evidence="1 2">JCM 13523</strain>
    </source>
</reference>
<dbReference type="AlphaFoldDB" id="A0A4R4ZEE5"/>
<keyword evidence="2" id="KW-1185">Reference proteome</keyword>
<gene>
    <name evidence="1" type="ORF">E1263_25500</name>
</gene>
<accession>A0A4R4ZEE5</accession>
<evidence type="ECO:0000313" key="2">
    <source>
        <dbReference type="Proteomes" id="UP000295124"/>
    </source>
</evidence>
<proteinExistence type="predicted"/>
<dbReference type="Proteomes" id="UP000295124">
    <property type="component" value="Unassembled WGS sequence"/>
</dbReference>
<evidence type="ECO:0000313" key="1">
    <source>
        <dbReference type="EMBL" id="TDD56330.1"/>
    </source>
</evidence>
<sequence length="78" mass="9627">MHWFVPCLRPRGVPMTEDQPDQPRPRLVVPRRDLDRLHRRAEFLRELEEAKALRDRIAPRRARRRLLREAMRRATYHH</sequence>
<protein>
    <submittedName>
        <fullName evidence="1">Uncharacterized protein</fullName>
    </submittedName>
</protein>
<name>A0A4R4ZEE5_9ACTN</name>
<organism evidence="1 2">
    <name type="scientific">Kribbella antibiotica</name>
    <dbReference type="NCBI Taxonomy" id="190195"/>
    <lineage>
        <taxon>Bacteria</taxon>
        <taxon>Bacillati</taxon>
        <taxon>Actinomycetota</taxon>
        <taxon>Actinomycetes</taxon>
        <taxon>Propionibacteriales</taxon>
        <taxon>Kribbellaceae</taxon>
        <taxon>Kribbella</taxon>
    </lineage>
</organism>
<dbReference type="EMBL" id="SMKX01000084">
    <property type="protein sequence ID" value="TDD56330.1"/>
    <property type="molecule type" value="Genomic_DNA"/>
</dbReference>